<protein>
    <recommendedName>
        <fullName evidence="2">F-box domain-containing protein</fullName>
    </recommendedName>
</protein>
<proteinExistence type="predicted"/>
<dbReference type="Proteomes" id="UP000218231">
    <property type="component" value="Unassembled WGS sequence"/>
</dbReference>
<keyword evidence="4" id="KW-1185">Reference proteome</keyword>
<dbReference type="AlphaFoldDB" id="A0A2A2J6Z9"/>
<dbReference type="OrthoDB" id="5815644at2759"/>
<dbReference type="STRING" id="2018661.A0A2A2J6Z9"/>
<gene>
    <name evidence="3" type="ORF">WR25_02300</name>
</gene>
<evidence type="ECO:0000259" key="2">
    <source>
        <dbReference type="PROSITE" id="PS50181"/>
    </source>
</evidence>
<dbReference type="InterPro" id="IPR001810">
    <property type="entry name" value="F-box_dom"/>
</dbReference>
<accession>A0A2A2J6Z9</accession>
<feature type="region of interest" description="Disordered" evidence="1">
    <location>
        <begin position="49"/>
        <end position="80"/>
    </location>
</feature>
<organism evidence="3 4">
    <name type="scientific">Diploscapter pachys</name>
    <dbReference type="NCBI Taxonomy" id="2018661"/>
    <lineage>
        <taxon>Eukaryota</taxon>
        <taxon>Metazoa</taxon>
        <taxon>Ecdysozoa</taxon>
        <taxon>Nematoda</taxon>
        <taxon>Chromadorea</taxon>
        <taxon>Rhabditida</taxon>
        <taxon>Rhabditina</taxon>
        <taxon>Rhabditomorpha</taxon>
        <taxon>Rhabditoidea</taxon>
        <taxon>Rhabditidae</taxon>
        <taxon>Diploscapter</taxon>
    </lineage>
</organism>
<evidence type="ECO:0000313" key="3">
    <source>
        <dbReference type="EMBL" id="PAV57550.1"/>
    </source>
</evidence>
<evidence type="ECO:0000313" key="4">
    <source>
        <dbReference type="Proteomes" id="UP000218231"/>
    </source>
</evidence>
<dbReference type="PROSITE" id="PS50181">
    <property type="entry name" value="FBOX"/>
    <property type="match status" value="1"/>
</dbReference>
<comment type="caution">
    <text evidence="3">The sequence shown here is derived from an EMBL/GenBank/DDBJ whole genome shotgun (WGS) entry which is preliminary data.</text>
</comment>
<reference evidence="3 4" key="1">
    <citation type="journal article" date="2017" name="Curr. Biol.">
        <title>Genome architecture and evolution of a unichromosomal asexual nematode.</title>
        <authorList>
            <person name="Fradin H."/>
            <person name="Zegar C."/>
            <person name="Gutwein M."/>
            <person name="Lucas J."/>
            <person name="Kovtun M."/>
            <person name="Corcoran D."/>
            <person name="Baugh L.R."/>
            <person name="Kiontke K."/>
            <person name="Gunsalus K."/>
            <person name="Fitch D.H."/>
            <person name="Piano F."/>
        </authorList>
    </citation>
    <scope>NUCLEOTIDE SEQUENCE [LARGE SCALE GENOMIC DNA]</scope>
    <source>
        <strain evidence="3">PF1309</strain>
    </source>
</reference>
<feature type="compositionally biased region" description="Basic and acidic residues" evidence="1">
    <location>
        <begin position="57"/>
        <end position="67"/>
    </location>
</feature>
<evidence type="ECO:0000256" key="1">
    <source>
        <dbReference type="SAM" id="MobiDB-lite"/>
    </source>
</evidence>
<name>A0A2A2J6Z9_9BILA</name>
<dbReference type="InterPro" id="IPR036047">
    <property type="entry name" value="F-box-like_dom_sf"/>
</dbReference>
<dbReference type="EMBL" id="LIAE01010633">
    <property type="protein sequence ID" value="PAV57550.1"/>
    <property type="molecule type" value="Genomic_DNA"/>
</dbReference>
<feature type="domain" description="F-box" evidence="2">
    <location>
        <begin position="193"/>
        <end position="241"/>
    </location>
</feature>
<dbReference type="SUPFAM" id="SSF81383">
    <property type="entry name" value="F-box domain"/>
    <property type="match status" value="1"/>
</dbReference>
<sequence length="511" mass="57819">MPRRTPNGGGDKFDRRFSLQHQIPQYATANGGLHETVDDLTDATLRPGTVNVAKRTQIGERSRESHENTAAPPRLTKSAPRHFFRNSPVHRLTHMANTVVFELNKATLKLKRTFSPGSRQDAIPLGAISERVSPEHKKSATSLMRGDQGRESERRQLCAELSSFALFPLVGALSPSRFSAPNLLFTFTLRASNRTFTDLPDNIMLKILNYLDVQSIYNASHANSALRRVAIKYRDQIKIKEAYSYEISIAFNTSKQRSDVRALKKKRSLKDPVFEGDNINHVLPQMAKTVCKIIFHHNTCLAEWISELRDLFNEGRLVPSAFVFTGGTFTKGNQPGGCDLRGLSESDFLRFISQFYPYIKEVQLATSKLFRATCSPPRLLGLVSLVSSFELIYERPALRFYFDDLKQIIAIWRHNPLSRSCSIYIRRPQGSSLQSWEELGGTTVESRQLDPDPEFRMLSPQNSMAESFLDETGATLLNESFSSQQPAVELIDRVIVSHAFVPDTQLRCYFH</sequence>